<evidence type="ECO:0000259" key="16">
    <source>
        <dbReference type="Pfam" id="PF01583"/>
    </source>
</evidence>
<evidence type="ECO:0000256" key="11">
    <source>
        <dbReference type="ARBA" id="ARBA00029724"/>
    </source>
</evidence>
<dbReference type="Proteomes" id="UP001525968">
    <property type="component" value="Unassembled WGS sequence"/>
</dbReference>
<proteinExistence type="inferred from homology"/>
<dbReference type="PANTHER" id="PTHR11055">
    <property type="entry name" value="BIFUNCTIONAL 3'-PHOSPHOADENOSINE 5'-PHOSPHOSULFATE SYNTHASE"/>
    <property type="match status" value="1"/>
</dbReference>
<comment type="catalytic activity">
    <reaction evidence="1 14 15">
        <text>adenosine 5'-phosphosulfate + ATP = 3'-phosphoadenylyl sulfate + ADP + H(+)</text>
        <dbReference type="Rhea" id="RHEA:24152"/>
        <dbReference type="ChEBI" id="CHEBI:15378"/>
        <dbReference type="ChEBI" id="CHEBI:30616"/>
        <dbReference type="ChEBI" id="CHEBI:58243"/>
        <dbReference type="ChEBI" id="CHEBI:58339"/>
        <dbReference type="ChEBI" id="CHEBI:456216"/>
        <dbReference type="EC" id="2.7.1.25"/>
    </reaction>
</comment>
<evidence type="ECO:0000256" key="2">
    <source>
        <dbReference type="ARBA" id="ARBA00002632"/>
    </source>
</evidence>
<keyword evidence="7 14" id="KW-0808">Transferase</keyword>
<organism evidence="17 18">
    <name type="scientific">Acidovorax bellezanensis</name>
    <dbReference type="NCBI Taxonomy" id="2976702"/>
    <lineage>
        <taxon>Bacteria</taxon>
        <taxon>Pseudomonadati</taxon>
        <taxon>Pseudomonadota</taxon>
        <taxon>Betaproteobacteria</taxon>
        <taxon>Burkholderiales</taxon>
        <taxon>Comamonadaceae</taxon>
        <taxon>Acidovorax</taxon>
    </lineage>
</organism>
<feature type="domain" description="APS kinase" evidence="16">
    <location>
        <begin position="30"/>
        <end position="179"/>
    </location>
</feature>
<evidence type="ECO:0000256" key="1">
    <source>
        <dbReference type="ARBA" id="ARBA00001823"/>
    </source>
</evidence>
<dbReference type="EMBL" id="JAODYH010000011">
    <property type="protein sequence ID" value="MCT9812742.1"/>
    <property type="molecule type" value="Genomic_DNA"/>
</dbReference>
<reference evidence="17 18" key="1">
    <citation type="submission" date="2022-09" db="EMBL/GenBank/DDBJ databases">
        <title>Draft genome of isolate Be4.</title>
        <authorList>
            <person name="Sanchez-Castro I."/>
            <person name="Martinez-Rodriguez P."/>
            <person name="Descostes M."/>
            <person name="Merroun M."/>
        </authorList>
    </citation>
    <scope>NUCLEOTIDE SEQUENCE [LARGE SCALE GENOMIC DNA]</scope>
    <source>
        <strain evidence="17 18">Be4</strain>
    </source>
</reference>
<evidence type="ECO:0000313" key="18">
    <source>
        <dbReference type="Proteomes" id="UP001525968"/>
    </source>
</evidence>
<dbReference type="NCBIfam" id="TIGR00455">
    <property type="entry name" value="apsK"/>
    <property type="match status" value="1"/>
</dbReference>
<dbReference type="InterPro" id="IPR059117">
    <property type="entry name" value="APS_kinase_dom"/>
</dbReference>
<evidence type="ECO:0000256" key="8">
    <source>
        <dbReference type="ARBA" id="ARBA00022741"/>
    </source>
</evidence>
<feature type="binding site" evidence="14">
    <location>
        <begin position="38"/>
        <end position="45"/>
    </location>
    <ligand>
        <name>ATP</name>
        <dbReference type="ChEBI" id="CHEBI:30616"/>
    </ligand>
</feature>
<feature type="active site" description="Phosphoserine intermediate" evidence="14">
    <location>
        <position position="112"/>
    </location>
</feature>
<dbReference type="InterPro" id="IPR027417">
    <property type="entry name" value="P-loop_NTPase"/>
</dbReference>
<dbReference type="Pfam" id="PF01583">
    <property type="entry name" value="APS_kinase"/>
    <property type="match status" value="1"/>
</dbReference>
<keyword evidence="14" id="KW-0597">Phosphoprotein</keyword>
<dbReference type="NCBIfam" id="NF003013">
    <property type="entry name" value="PRK03846.1"/>
    <property type="match status" value="1"/>
</dbReference>
<dbReference type="RefSeq" id="WP_261501984.1">
    <property type="nucleotide sequence ID" value="NZ_JAODYH010000011.1"/>
</dbReference>
<comment type="pathway">
    <text evidence="3 14 15">Sulfur metabolism; hydrogen sulfide biosynthesis; sulfite from sulfate: step 2/3.</text>
</comment>
<evidence type="ECO:0000256" key="10">
    <source>
        <dbReference type="ARBA" id="ARBA00022840"/>
    </source>
</evidence>
<sequence length="204" mass="22241">MSVHPAPPANLVWQTGLLDAAARRQRNGHRGAVVWLTGLPGSGKSTLAFRAEVQLHALGFQTAVLDGDNLRHGLCADLGFSLEDRRENMRRVGEVARLFAAQGSVVFVALVSPLRAARDAVRERLPQGDFIEVHCDCPLLVCQQRDPKGMYAKAAQGLIPDFTGVFSPYEEPLAAELVVHTAHEGSETSAQRLAEFLLQRLRAN</sequence>
<dbReference type="SUPFAM" id="SSF52540">
    <property type="entry name" value="P-loop containing nucleoside triphosphate hydrolases"/>
    <property type="match status" value="1"/>
</dbReference>
<evidence type="ECO:0000256" key="12">
    <source>
        <dbReference type="ARBA" id="ARBA00031393"/>
    </source>
</evidence>
<evidence type="ECO:0000256" key="9">
    <source>
        <dbReference type="ARBA" id="ARBA00022777"/>
    </source>
</evidence>
<dbReference type="Gene3D" id="3.40.50.300">
    <property type="entry name" value="P-loop containing nucleotide triphosphate hydrolases"/>
    <property type="match status" value="1"/>
</dbReference>
<keyword evidence="9 14" id="KW-0418">Kinase</keyword>
<dbReference type="HAMAP" id="MF_00065">
    <property type="entry name" value="Adenylyl_sulf_kinase"/>
    <property type="match status" value="1"/>
</dbReference>
<evidence type="ECO:0000256" key="5">
    <source>
        <dbReference type="ARBA" id="ARBA00012121"/>
    </source>
</evidence>
<dbReference type="InterPro" id="IPR002891">
    <property type="entry name" value="APS"/>
</dbReference>
<dbReference type="PANTHER" id="PTHR11055:SF63">
    <property type="entry name" value="ADENYLYL-SULFATE KINASE 1, CHLOROPLASTIC"/>
    <property type="match status" value="1"/>
</dbReference>
<dbReference type="CDD" id="cd02027">
    <property type="entry name" value="APSK"/>
    <property type="match status" value="1"/>
</dbReference>
<evidence type="ECO:0000256" key="15">
    <source>
        <dbReference type="RuleBase" id="RU004347"/>
    </source>
</evidence>
<evidence type="ECO:0000256" key="7">
    <source>
        <dbReference type="ARBA" id="ARBA00022679"/>
    </source>
</evidence>
<comment type="caution">
    <text evidence="17">The sequence shown here is derived from an EMBL/GenBank/DDBJ whole genome shotgun (WGS) entry which is preliminary data.</text>
</comment>
<evidence type="ECO:0000256" key="4">
    <source>
        <dbReference type="ARBA" id="ARBA00007008"/>
    </source>
</evidence>
<keyword evidence="8 14" id="KW-0547">Nucleotide-binding</keyword>
<accession>A0ABT2PQJ7</accession>
<protein>
    <recommendedName>
        <fullName evidence="6 14">Adenylyl-sulfate kinase</fullName>
        <ecNumber evidence="5 14">2.7.1.25</ecNumber>
    </recommendedName>
    <alternativeName>
        <fullName evidence="12 14">APS kinase</fullName>
    </alternativeName>
    <alternativeName>
        <fullName evidence="13 14">ATP adenosine-5'-phosphosulfate 3'-phosphotransferase</fullName>
    </alternativeName>
    <alternativeName>
        <fullName evidence="11 14">Adenosine-5'-phosphosulfate kinase</fullName>
    </alternativeName>
</protein>
<keyword evidence="18" id="KW-1185">Reference proteome</keyword>
<dbReference type="EC" id="2.7.1.25" evidence="5 14"/>
<comment type="similarity">
    <text evidence="4 14 15">Belongs to the APS kinase family.</text>
</comment>
<evidence type="ECO:0000256" key="13">
    <source>
        <dbReference type="ARBA" id="ARBA00031464"/>
    </source>
</evidence>
<evidence type="ECO:0000313" key="17">
    <source>
        <dbReference type="EMBL" id="MCT9812742.1"/>
    </source>
</evidence>
<name>A0ABT2PQJ7_9BURK</name>
<gene>
    <name evidence="14 17" type="primary">cysC</name>
    <name evidence="17" type="ORF">N0K08_19090</name>
</gene>
<comment type="function">
    <text evidence="2 14 15">Catalyzes the synthesis of activated sulfate.</text>
</comment>
<evidence type="ECO:0000256" key="3">
    <source>
        <dbReference type="ARBA" id="ARBA00004806"/>
    </source>
</evidence>
<keyword evidence="10 14" id="KW-0067">ATP-binding</keyword>
<evidence type="ECO:0000256" key="14">
    <source>
        <dbReference type="HAMAP-Rule" id="MF_00065"/>
    </source>
</evidence>
<dbReference type="GO" id="GO:0004020">
    <property type="term" value="F:adenylylsulfate kinase activity"/>
    <property type="evidence" value="ECO:0007669"/>
    <property type="project" value="UniProtKB-EC"/>
</dbReference>
<evidence type="ECO:0000256" key="6">
    <source>
        <dbReference type="ARBA" id="ARBA00018163"/>
    </source>
</evidence>